<evidence type="ECO:0000256" key="8">
    <source>
        <dbReference type="NCBIfam" id="TIGR04265"/>
    </source>
</evidence>
<comment type="caution">
    <text evidence="11">The sequence shown here is derived from an EMBL/GenBank/DDBJ whole genome shotgun (WGS) entry which is preliminary data.</text>
</comment>
<evidence type="ECO:0000256" key="2">
    <source>
        <dbReference type="ARBA" id="ARBA00022475"/>
    </source>
</evidence>
<dbReference type="InterPro" id="IPR025202">
    <property type="entry name" value="PLD-like_dom"/>
</dbReference>
<dbReference type="CDD" id="cd09110">
    <property type="entry name" value="PLDc_CLS_1"/>
    <property type="match status" value="1"/>
</dbReference>
<dbReference type="InterPro" id="IPR022924">
    <property type="entry name" value="Cardiolipin_synthase"/>
</dbReference>
<evidence type="ECO:0000256" key="3">
    <source>
        <dbReference type="ARBA" id="ARBA00022679"/>
    </source>
</evidence>
<sequence>MILPTIVIGIILIVILAIIDFKLGRKDHLAKQRFLPFEITTGNYQLYKNGSPLYEDLCQEIANAKHHVDVFFYVINVDKAGRKLLDSLKKKAKEGAEVRLLGDRMGSYQINKRVRKELRDAGVQFQFAETPRFPYFFYKVNRRNHRKIAVIDGKIGYVGGYNIGRVYLGESSYFQDWRDYHLRVTGPVVNDLHKTFLDDWGLATKEIDQPFIRNREEEHTVRIRATDGGELEDDFFEMIQNAKFELLIGTPYFIPTEMLMAALKEAIDRGVNIHVMIPMKPDHPLVKEAGLPFMYELYRHGANISFFDAGFYHAKVMMVDRTFAYLGTANFDRRSMFLNKEVNMYIYEDEFVEDLRKTYLNDVKDARVLDKEWIANRSLATRINEQIAKFFRPLL</sequence>
<keyword evidence="2" id="KW-1003">Cell membrane</keyword>
<evidence type="ECO:0000256" key="6">
    <source>
        <dbReference type="ARBA" id="ARBA00022989"/>
    </source>
</evidence>
<feature type="domain" description="PLD phosphodiesterase" evidence="10">
    <location>
        <begin position="140"/>
        <end position="167"/>
    </location>
</feature>
<proteinExistence type="predicted"/>
<dbReference type="NCBIfam" id="TIGR04265">
    <property type="entry name" value="bac_cardiolipin"/>
    <property type="match status" value="1"/>
</dbReference>
<organism evidence="11 12">
    <name type="scientific">Halobacillus andaensis</name>
    <dbReference type="NCBI Taxonomy" id="1176239"/>
    <lineage>
        <taxon>Bacteria</taxon>
        <taxon>Bacillati</taxon>
        <taxon>Bacillota</taxon>
        <taxon>Bacilli</taxon>
        <taxon>Bacillales</taxon>
        <taxon>Bacillaceae</taxon>
        <taxon>Halobacillus</taxon>
    </lineage>
</organism>
<accession>A0A917EVC4</accession>
<dbReference type="Proteomes" id="UP000660110">
    <property type="component" value="Unassembled WGS sequence"/>
</dbReference>
<dbReference type="SMART" id="SM00155">
    <property type="entry name" value="PLDc"/>
    <property type="match status" value="2"/>
</dbReference>
<evidence type="ECO:0000256" key="1">
    <source>
        <dbReference type="ARBA" id="ARBA00004236"/>
    </source>
</evidence>
<name>A0A917EVC4_HALAA</name>
<dbReference type="CDD" id="cd09112">
    <property type="entry name" value="PLDc_CLS_2"/>
    <property type="match status" value="1"/>
</dbReference>
<reference evidence="11" key="1">
    <citation type="journal article" date="2014" name="Int. J. Syst. Evol. Microbiol.">
        <title>Complete genome sequence of Corynebacterium casei LMG S-19264T (=DSM 44701T), isolated from a smear-ripened cheese.</title>
        <authorList>
            <consortium name="US DOE Joint Genome Institute (JGI-PGF)"/>
            <person name="Walter F."/>
            <person name="Albersmeier A."/>
            <person name="Kalinowski J."/>
            <person name="Ruckert C."/>
        </authorList>
    </citation>
    <scope>NUCLEOTIDE SEQUENCE</scope>
    <source>
        <strain evidence="11">CGMCC 1.12153</strain>
    </source>
</reference>
<dbReference type="PROSITE" id="PS50035">
    <property type="entry name" value="PLD"/>
    <property type="match status" value="2"/>
</dbReference>
<dbReference type="PANTHER" id="PTHR21248">
    <property type="entry name" value="CARDIOLIPIN SYNTHASE"/>
    <property type="match status" value="1"/>
</dbReference>
<comment type="subcellular location">
    <subcellularLocation>
        <location evidence="1">Cell membrane</location>
    </subcellularLocation>
</comment>
<evidence type="ECO:0000256" key="5">
    <source>
        <dbReference type="ARBA" id="ARBA00022737"/>
    </source>
</evidence>
<evidence type="ECO:0000259" key="10">
    <source>
        <dbReference type="PROSITE" id="PS50035"/>
    </source>
</evidence>
<dbReference type="RefSeq" id="WP_188377389.1">
    <property type="nucleotide sequence ID" value="NZ_BMEL01000002.1"/>
</dbReference>
<feature type="transmembrane region" description="Helical" evidence="9">
    <location>
        <begin position="6"/>
        <end position="23"/>
    </location>
</feature>
<dbReference type="EMBL" id="BMEL01000002">
    <property type="protein sequence ID" value="GGF21584.1"/>
    <property type="molecule type" value="Genomic_DNA"/>
</dbReference>
<keyword evidence="7 9" id="KW-0472">Membrane</keyword>
<dbReference type="GO" id="GO:0008808">
    <property type="term" value="F:cardiolipin synthase activity"/>
    <property type="evidence" value="ECO:0007669"/>
    <property type="project" value="UniProtKB-UniRule"/>
</dbReference>
<keyword evidence="4 9" id="KW-0812">Transmembrane</keyword>
<dbReference type="EC" id="2.7.8.-" evidence="8"/>
<gene>
    <name evidence="11" type="primary">cls</name>
    <name evidence="11" type="ORF">GCM10010954_20510</name>
</gene>
<dbReference type="SUPFAM" id="SSF56024">
    <property type="entry name" value="Phospholipase D/nuclease"/>
    <property type="match status" value="2"/>
</dbReference>
<evidence type="ECO:0000256" key="4">
    <source>
        <dbReference type="ARBA" id="ARBA00022692"/>
    </source>
</evidence>
<reference evidence="11" key="2">
    <citation type="submission" date="2020-09" db="EMBL/GenBank/DDBJ databases">
        <authorList>
            <person name="Sun Q."/>
            <person name="Zhou Y."/>
        </authorList>
    </citation>
    <scope>NUCLEOTIDE SEQUENCE</scope>
    <source>
        <strain evidence="11">CGMCC 1.12153</strain>
    </source>
</reference>
<dbReference type="PANTHER" id="PTHR21248:SF7">
    <property type="entry name" value="MINOR CARDIOLIPIN SYNTHASE CLSB"/>
    <property type="match status" value="1"/>
</dbReference>
<evidence type="ECO:0000256" key="9">
    <source>
        <dbReference type="SAM" id="Phobius"/>
    </source>
</evidence>
<evidence type="ECO:0000256" key="7">
    <source>
        <dbReference type="ARBA" id="ARBA00023136"/>
    </source>
</evidence>
<dbReference type="InterPro" id="IPR001736">
    <property type="entry name" value="PLipase_D/transphosphatidylase"/>
</dbReference>
<evidence type="ECO:0000313" key="11">
    <source>
        <dbReference type="EMBL" id="GGF21584.1"/>
    </source>
</evidence>
<keyword evidence="3" id="KW-0808">Transferase</keyword>
<dbReference type="GO" id="GO:0032049">
    <property type="term" value="P:cardiolipin biosynthetic process"/>
    <property type="evidence" value="ECO:0007669"/>
    <property type="project" value="UniProtKB-UniRule"/>
</dbReference>
<keyword evidence="12" id="KW-1185">Reference proteome</keyword>
<keyword evidence="5" id="KW-0677">Repeat</keyword>
<feature type="domain" description="PLD phosphodiesterase" evidence="10">
    <location>
        <begin position="308"/>
        <end position="335"/>
    </location>
</feature>
<dbReference type="AlphaFoldDB" id="A0A917EVC4"/>
<dbReference type="Gene3D" id="3.30.870.10">
    <property type="entry name" value="Endonuclease Chain A"/>
    <property type="match status" value="2"/>
</dbReference>
<evidence type="ECO:0000313" key="12">
    <source>
        <dbReference type="Proteomes" id="UP000660110"/>
    </source>
</evidence>
<keyword evidence="6 9" id="KW-1133">Transmembrane helix</keyword>
<dbReference type="Pfam" id="PF13091">
    <property type="entry name" value="PLDc_2"/>
    <property type="match status" value="2"/>
</dbReference>
<protein>
    <recommendedName>
        <fullName evidence="8">Cardiolipin synthase</fullName>
        <ecNumber evidence="8">2.7.8.-</ecNumber>
    </recommendedName>
</protein>
<dbReference type="GO" id="GO:0005886">
    <property type="term" value="C:plasma membrane"/>
    <property type="evidence" value="ECO:0007669"/>
    <property type="project" value="UniProtKB-SubCell"/>
</dbReference>